<keyword evidence="4" id="KW-1185">Reference proteome</keyword>
<name>A0A062U999_9PROT</name>
<dbReference type="STRING" id="1280947.HY30_19030"/>
<dbReference type="SUPFAM" id="SSF51306">
    <property type="entry name" value="LexA/Signal peptidase"/>
    <property type="match status" value="1"/>
</dbReference>
<evidence type="ECO:0000313" key="4">
    <source>
        <dbReference type="Proteomes" id="UP000027190"/>
    </source>
</evidence>
<feature type="non-terminal residue" evidence="3">
    <location>
        <position position="192"/>
    </location>
</feature>
<comment type="caution">
    <text evidence="3">The sequence shown here is derived from an EMBL/GenBank/DDBJ whole genome shotgun (WGS) entry which is preliminary data.</text>
</comment>
<evidence type="ECO:0000313" key="3">
    <source>
        <dbReference type="EMBL" id="KCZ54877.1"/>
    </source>
</evidence>
<evidence type="ECO:0000259" key="2">
    <source>
        <dbReference type="Pfam" id="PF10502"/>
    </source>
</evidence>
<reference evidence="3 4" key="1">
    <citation type="journal article" date="2014" name="Antonie Van Leeuwenhoek">
        <title>Hyphomonas beringensis sp. nov. and Hyphomonas chukchiensis sp. nov., isolated from surface seawater of the Bering Sea and Chukchi Sea.</title>
        <authorList>
            <person name="Li C."/>
            <person name="Lai Q."/>
            <person name="Li G."/>
            <person name="Dong C."/>
            <person name="Wang J."/>
            <person name="Liao Y."/>
            <person name="Shao Z."/>
        </authorList>
    </citation>
    <scope>NUCLEOTIDE SEQUENCE [LARGE SCALE GENOMIC DNA]</scope>
    <source>
        <strain evidence="3 4">BH-BN04-4</strain>
    </source>
</reference>
<dbReference type="Gene3D" id="2.10.109.10">
    <property type="entry name" value="Umud Fragment, subunit A"/>
    <property type="match status" value="1"/>
</dbReference>
<keyword evidence="1" id="KW-0472">Membrane</keyword>
<dbReference type="InterPro" id="IPR019533">
    <property type="entry name" value="Peptidase_S26"/>
</dbReference>
<gene>
    <name evidence="3" type="ORF">HY30_19030</name>
</gene>
<feature type="transmembrane region" description="Helical" evidence="1">
    <location>
        <begin position="6"/>
        <end position="25"/>
    </location>
</feature>
<feature type="domain" description="Peptidase S26" evidence="2">
    <location>
        <begin position="7"/>
        <end position="166"/>
    </location>
</feature>
<dbReference type="MEROPS" id="S26.014"/>
<dbReference type="OrthoDB" id="5360818at2"/>
<dbReference type="GO" id="GO:0006465">
    <property type="term" value="P:signal peptide processing"/>
    <property type="evidence" value="ECO:0007669"/>
    <property type="project" value="InterPro"/>
</dbReference>
<keyword evidence="1" id="KW-0812">Transmembrane</keyword>
<dbReference type="Proteomes" id="UP000027190">
    <property type="component" value="Unassembled WGS sequence"/>
</dbReference>
<evidence type="ECO:0000256" key="1">
    <source>
        <dbReference type="SAM" id="Phobius"/>
    </source>
</evidence>
<dbReference type="GO" id="GO:0004252">
    <property type="term" value="F:serine-type endopeptidase activity"/>
    <property type="evidence" value="ECO:0007669"/>
    <property type="project" value="InterPro"/>
</dbReference>
<dbReference type="eggNOG" id="COG4959">
    <property type="taxonomic scope" value="Bacteria"/>
</dbReference>
<dbReference type="EMBL" id="AWFG01000066">
    <property type="protein sequence ID" value="KCZ54877.1"/>
    <property type="molecule type" value="Genomic_DNA"/>
</dbReference>
<organism evidence="3 4">
    <name type="scientific">Hyphomonas chukchiensis</name>
    <dbReference type="NCBI Taxonomy" id="1280947"/>
    <lineage>
        <taxon>Bacteria</taxon>
        <taxon>Pseudomonadati</taxon>
        <taxon>Pseudomonadota</taxon>
        <taxon>Alphaproteobacteria</taxon>
        <taxon>Hyphomonadales</taxon>
        <taxon>Hyphomonadaceae</taxon>
        <taxon>Hyphomonas</taxon>
    </lineage>
</organism>
<protein>
    <recommendedName>
        <fullName evidence="2">Peptidase S26 domain-containing protein</fullName>
    </recommendedName>
</protein>
<dbReference type="Pfam" id="PF10502">
    <property type="entry name" value="Peptidase_S26"/>
    <property type="match status" value="1"/>
</dbReference>
<dbReference type="AlphaFoldDB" id="A0A062U999"/>
<keyword evidence="1" id="KW-1133">Transmembrane helix</keyword>
<dbReference type="RefSeq" id="WP_155839388.1">
    <property type="nucleotide sequence ID" value="NZ_AWFG01000066.1"/>
</dbReference>
<proteinExistence type="predicted"/>
<dbReference type="InterPro" id="IPR036286">
    <property type="entry name" value="LexA/Signal_pep-like_sf"/>
</dbReference>
<sequence>MDKDRAIPLALSALGAGILWAGFVLKPAPRLLYNPSESAPIGWYKVEPLKIAKRGDLVASRLPGHAESLAATRGYLPADIPVIKTVWAVVGDRVCVDAGVLTVAGQPPLPLLGQDRSGRPLPVWTQGCTSLRLGEILLISNETPESFDSRYFGPVSLSHVIGRAVFLGDISWHTPDEREASDWEGGMRPEVT</sequence>
<accession>A0A062U999</accession>